<name>A0ACD4CY69_9HYPH</name>
<sequence>MIERQMMAELSHYLGHLWRFGIVLSLDNHIAEKLVEQTCICALESDPWPI</sequence>
<gene>
    <name evidence="1" type="ORF">N8E88_11155</name>
</gene>
<evidence type="ECO:0000313" key="2">
    <source>
        <dbReference type="Proteomes" id="UP001061991"/>
    </source>
</evidence>
<reference evidence="1" key="1">
    <citation type="submission" date="2022-09" db="EMBL/GenBank/DDBJ databases">
        <title>Interaction between co-microsymbionts with complementary sets of symbiotic genes in legume-rhizobium systems.</title>
        <authorList>
            <person name="Safronova V."/>
            <person name="Sazanova A."/>
            <person name="Afonin A."/>
            <person name="Chirak E."/>
        </authorList>
    </citation>
    <scope>NUCLEOTIDE SEQUENCE</scope>
    <source>
        <strain evidence="1">A18/3m</strain>
    </source>
</reference>
<keyword evidence="1" id="KW-0614">Plasmid</keyword>
<geneLocation type="plasmid" evidence="1 2">
    <name>p_unnamed1</name>
</geneLocation>
<dbReference type="EMBL" id="CP104972">
    <property type="protein sequence ID" value="UXN58567.1"/>
    <property type="molecule type" value="Genomic_DNA"/>
</dbReference>
<organism evidence="1 2">
    <name type="scientific">Phyllobacterium zundukense</name>
    <dbReference type="NCBI Taxonomy" id="1867719"/>
    <lineage>
        <taxon>Bacteria</taxon>
        <taxon>Pseudomonadati</taxon>
        <taxon>Pseudomonadota</taxon>
        <taxon>Alphaproteobacteria</taxon>
        <taxon>Hyphomicrobiales</taxon>
        <taxon>Phyllobacteriaceae</taxon>
        <taxon>Phyllobacterium</taxon>
    </lineage>
</organism>
<dbReference type="Proteomes" id="UP001061991">
    <property type="component" value="Plasmid p_unnamed1"/>
</dbReference>
<keyword evidence="2" id="KW-1185">Reference proteome</keyword>
<protein>
    <submittedName>
        <fullName evidence="1">Uncharacterized protein</fullName>
    </submittedName>
</protein>
<accession>A0ACD4CY69</accession>
<evidence type="ECO:0000313" key="1">
    <source>
        <dbReference type="EMBL" id="UXN58567.1"/>
    </source>
</evidence>
<proteinExistence type="predicted"/>